<reference evidence="1" key="1">
    <citation type="journal article" date="2020" name="Cell">
        <title>Large-Scale Comparative Analyses of Tick Genomes Elucidate Their Genetic Diversity and Vector Capacities.</title>
        <authorList>
            <consortium name="Tick Genome and Microbiome Consortium (TIGMIC)"/>
            <person name="Jia N."/>
            <person name="Wang J."/>
            <person name="Shi W."/>
            <person name="Du L."/>
            <person name="Sun Y."/>
            <person name="Zhan W."/>
            <person name="Jiang J.F."/>
            <person name="Wang Q."/>
            <person name="Zhang B."/>
            <person name="Ji P."/>
            <person name="Bell-Sakyi L."/>
            <person name="Cui X.M."/>
            <person name="Yuan T.T."/>
            <person name="Jiang B.G."/>
            <person name="Yang W.F."/>
            <person name="Lam T.T."/>
            <person name="Chang Q.C."/>
            <person name="Ding S.J."/>
            <person name="Wang X.J."/>
            <person name="Zhu J.G."/>
            <person name="Ruan X.D."/>
            <person name="Zhao L."/>
            <person name="Wei J.T."/>
            <person name="Ye R.Z."/>
            <person name="Que T.C."/>
            <person name="Du C.H."/>
            <person name="Zhou Y.H."/>
            <person name="Cheng J.X."/>
            <person name="Dai P.F."/>
            <person name="Guo W.B."/>
            <person name="Han X.H."/>
            <person name="Huang E.J."/>
            <person name="Li L.F."/>
            <person name="Wei W."/>
            <person name="Gao Y.C."/>
            <person name="Liu J.Z."/>
            <person name="Shao H.Z."/>
            <person name="Wang X."/>
            <person name="Wang C.C."/>
            <person name="Yang T.C."/>
            <person name="Huo Q.B."/>
            <person name="Li W."/>
            <person name="Chen H.Y."/>
            <person name="Chen S.E."/>
            <person name="Zhou L.G."/>
            <person name="Ni X.B."/>
            <person name="Tian J.H."/>
            <person name="Sheng Y."/>
            <person name="Liu T."/>
            <person name="Pan Y.S."/>
            <person name="Xia L.Y."/>
            <person name="Li J."/>
            <person name="Zhao F."/>
            <person name="Cao W.C."/>
        </authorList>
    </citation>
    <scope>NUCLEOTIDE SEQUENCE</scope>
    <source>
        <strain evidence="1">Rmic-2018</strain>
    </source>
</reference>
<protein>
    <recommendedName>
        <fullName evidence="3">Tick transposon</fullName>
    </recommendedName>
</protein>
<evidence type="ECO:0000313" key="2">
    <source>
        <dbReference type="Proteomes" id="UP000821866"/>
    </source>
</evidence>
<reference evidence="1" key="2">
    <citation type="submission" date="2021-09" db="EMBL/GenBank/DDBJ databases">
        <authorList>
            <person name="Jia N."/>
            <person name="Wang J."/>
            <person name="Shi W."/>
            <person name="Du L."/>
            <person name="Sun Y."/>
            <person name="Zhan W."/>
            <person name="Jiang J."/>
            <person name="Wang Q."/>
            <person name="Zhang B."/>
            <person name="Ji P."/>
            <person name="Sakyi L.B."/>
            <person name="Cui X."/>
            <person name="Yuan T."/>
            <person name="Jiang B."/>
            <person name="Yang W."/>
            <person name="Lam T.T.-Y."/>
            <person name="Chang Q."/>
            <person name="Ding S."/>
            <person name="Wang X."/>
            <person name="Zhu J."/>
            <person name="Ruan X."/>
            <person name="Zhao L."/>
            <person name="Wei J."/>
            <person name="Que T."/>
            <person name="Du C."/>
            <person name="Cheng J."/>
            <person name="Dai P."/>
            <person name="Han X."/>
            <person name="Huang E."/>
            <person name="Gao Y."/>
            <person name="Liu J."/>
            <person name="Shao H."/>
            <person name="Ye R."/>
            <person name="Li L."/>
            <person name="Wei W."/>
            <person name="Wang X."/>
            <person name="Wang C."/>
            <person name="Huo Q."/>
            <person name="Li W."/>
            <person name="Guo W."/>
            <person name="Chen H."/>
            <person name="Chen S."/>
            <person name="Zhou L."/>
            <person name="Zhou L."/>
            <person name="Ni X."/>
            <person name="Tian J."/>
            <person name="Zhou Y."/>
            <person name="Sheng Y."/>
            <person name="Liu T."/>
            <person name="Pan Y."/>
            <person name="Xia L."/>
            <person name="Li J."/>
            <person name="Zhao F."/>
            <person name="Cao W."/>
        </authorList>
    </citation>
    <scope>NUCLEOTIDE SEQUENCE</scope>
    <source>
        <strain evidence="1">Rmic-2018</strain>
        <tissue evidence="1">Larvae</tissue>
    </source>
</reference>
<organism evidence="1 2">
    <name type="scientific">Rhipicephalus microplus</name>
    <name type="common">Cattle tick</name>
    <name type="synonym">Boophilus microplus</name>
    <dbReference type="NCBI Taxonomy" id="6941"/>
    <lineage>
        <taxon>Eukaryota</taxon>
        <taxon>Metazoa</taxon>
        <taxon>Ecdysozoa</taxon>
        <taxon>Arthropoda</taxon>
        <taxon>Chelicerata</taxon>
        <taxon>Arachnida</taxon>
        <taxon>Acari</taxon>
        <taxon>Parasitiformes</taxon>
        <taxon>Ixodida</taxon>
        <taxon>Ixodoidea</taxon>
        <taxon>Ixodidae</taxon>
        <taxon>Rhipicephalinae</taxon>
        <taxon>Rhipicephalus</taxon>
        <taxon>Boophilus</taxon>
    </lineage>
</organism>
<sequence length="278" mass="31267">MSLSSLRESDSMIELRGRFEDSNGESIARTTNLIEPDSIRMIDVTCRDIEKENHSVALARVINLIFQKVAGSFTRQQLESSGREFMDDVLNRYLAFMRDVANAAQYCQKRHKQEEEQEEDGRKDCGISAQGTGFYVSPVKEDTEWKWAKAVKTQVQLSETDTRRRNMEQKAIRYGEHKQDICVETLFDNSVASSLLFGARAGTLQTLAYRQRFDDSVNSAMCRVCGAVEDTIEHLVGNCEDLTTVPTDGTTLQQALGFSQSDVPKGDGVVSAKRRLND</sequence>
<dbReference type="Proteomes" id="UP000821866">
    <property type="component" value="Chromosome 6"/>
</dbReference>
<gene>
    <name evidence="1" type="ORF">HPB51_010877</name>
</gene>
<name>A0A9J6DLM1_RHIMP</name>
<evidence type="ECO:0008006" key="3">
    <source>
        <dbReference type="Google" id="ProtNLM"/>
    </source>
</evidence>
<dbReference type="AlphaFoldDB" id="A0A9J6DLM1"/>
<evidence type="ECO:0000313" key="1">
    <source>
        <dbReference type="EMBL" id="KAH8023093.1"/>
    </source>
</evidence>
<accession>A0A9J6DLM1</accession>
<proteinExistence type="predicted"/>
<dbReference type="EMBL" id="JABSTU010000008">
    <property type="protein sequence ID" value="KAH8023093.1"/>
    <property type="molecule type" value="Genomic_DNA"/>
</dbReference>
<keyword evidence="2" id="KW-1185">Reference proteome</keyword>
<comment type="caution">
    <text evidence="1">The sequence shown here is derived from an EMBL/GenBank/DDBJ whole genome shotgun (WGS) entry which is preliminary data.</text>
</comment>